<dbReference type="AlphaFoldDB" id="A0A0C9W0Q4"/>
<feature type="region of interest" description="Disordered" evidence="1">
    <location>
        <begin position="1"/>
        <end position="74"/>
    </location>
</feature>
<dbReference type="Proteomes" id="UP000054279">
    <property type="component" value="Unassembled WGS sequence"/>
</dbReference>
<protein>
    <recommendedName>
        <fullName evidence="2">Meiotically up-regulated protein Msb1/Mug8 domain-containing protein</fullName>
    </recommendedName>
</protein>
<feature type="domain" description="Meiotically up-regulated protein Msb1/Mug8" evidence="2">
    <location>
        <begin position="118"/>
        <end position="319"/>
    </location>
</feature>
<evidence type="ECO:0000313" key="4">
    <source>
        <dbReference type="Proteomes" id="UP000054279"/>
    </source>
</evidence>
<feature type="compositionally biased region" description="Basic and acidic residues" evidence="1">
    <location>
        <begin position="1015"/>
        <end position="1037"/>
    </location>
</feature>
<feature type="region of interest" description="Disordered" evidence="1">
    <location>
        <begin position="952"/>
        <end position="971"/>
    </location>
</feature>
<evidence type="ECO:0000259" key="2">
    <source>
        <dbReference type="Pfam" id="PF08101"/>
    </source>
</evidence>
<dbReference type="Pfam" id="PF08101">
    <property type="entry name" value="Msb1-Mug8_dom"/>
    <property type="match status" value="1"/>
</dbReference>
<sequence>MPSLFARARTSSTPNKAKQETNGGVIIDEFGRVTSRGSITNSTPSKKDKKKAEKAAARQRTTSAGPAAQHEGLDIQSLPDGSFLPFAWPVKQEAGEEPVKLKSYGYLSYQCDVTLGIEEVSRLVDVIAKELSERGLTTPLLFSNQALDISRTRIHRLIDTFLATCPSYLHQTNSSADMKWREEARFAGPHELSMTLRWGLARIVRIYSGQETRGILAWEHYLRWRESEQAASYPQAFFHTFLPFLPAQIQPLLMSILSLLSRLTTHATSSGLTPATLAALFGPLLFGLGSSALPFHHTYGAYLRCSHATEHLLLSYVRAQPGPLPSRLADWIRGYPSMLPAANRLDKARPGARIMRLNTVKRNIRLYSTDLVRTAASWDLGSSKEWMRVVGPPHMKLVPRYSDEYRKRMDLPPSFGPETGLESVRISVTGKDQDDSRGKEEESRFRSLTDLKWGEFENLGFGGGGGSTEKRLQFDLNEGARNTRNDKRTTLTWSDFSTSGFTRTDAPLSATLQFSAPVESTITQWPQKSADIQNKLKKTQKSLPQFTWDTTPNLGGEEAVEAGFVDCFCDLLYGSAWVDRREGTFRDCNWAVVEYKSMPQSRPTLPPADPRTATSLWLYEEFVPAEYRAQLTAPKRKIIPFPSFIRTGAHPAHHASTAPSRGSAAARIPNARELEFEGLLNGNTVTKVLSLGGERDRVASGMSGGMAISSPLYVGAASSSTSTNPPPTSSVGVSAATRLNASAFQPQAQATSHPSAKNNSTDKGHPALPPALNLNTKTQATTAIPSTPTQPGQPSTPNQASAPPPASAPSTSTPTLPPTPSHASKRSSFLPPLPGRSTLTRKGLAPAEYDATLEFETRTMRMGSDEEEGSDDGKRTNGKGKGRKEKERDEDAWVDILVGSQRRMDGQAAVMRGTAGGGKGRGTGVGTGAAGIRKRRSAEDVDPQRVHEEIERALREAGPEPVDDLVVPMRGGGGGVGVLDAVDADADVEDEEEEDEDVYGRQSAYHSESASDETETIHSADFEPIPHMRTASTDERASTPTGRAGAISPNPHPRSISPNPHPPAMLNPHAIPSEAPPKPPSKLPGKGVNSLIEMYRERDASSSASSSPANVRINTVAGTLGASRLPVRSTSLVPTSPNPSNGKSSLPLPPLPSNAASTTRSASPLLSKSKASSLPIPTSLLPGGGARSLSPSPAPSSPLPQPPHPVPVSQFDDSDNEDANANETETETGSLDGDLESYLNRHVTVNPATPRYVHGAPLHNVMEAEEEEEEMLRRASMMSA</sequence>
<feature type="compositionally biased region" description="Basic and acidic residues" evidence="1">
    <location>
        <begin position="937"/>
        <end position="946"/>
    </location>
</feature>
<dbReference type="PANTHER" id="PTHR28093">
    <property type="entry name" value="MORPHOGENESIS-RELATED PROTEIN MSB1"/>
    <property type="match status" value="1"/>
</dbReference>
<dbReference type="InterPro" id="IPR012965">
    <property type="entry name" value="Msb1/Mug8_dom"/>
</dbReference>
<feature type="compositionally biased region" description="Basic and acidic residues" evidence="1">
    <location>
        <begin position="431"/>
        <end position="444"/>
    </location>
</feature>
<accession>A0A0C9W0Q4</accession>
<feature type="compositionally biased region" description="Polar residues" evidence="1">
    <location>
        <begin position="9"/>
        <end position="22"/>
    </location>
</feature>
<dbReference type="Gene3D" id="1.10.555.10">
    <property type="entry name" value="Rho GTPase activation protein"/>
    <property type="match status" value="1"/>
</dbReference>
<feature type="compositionally biased region" description="Polar residues" evidence="1">
    <location>
        <begin position="35"/>
        <end position="44"/>
    </location>
</feature>
<organism evidence="3 4">
    <name type="scientific">Sphaerobolus stellatus (strain SS14)</name>
    <dbReference type="NCBI Taxonomy" id="990650"/>
    <lineage>
        <taxon>Eukaryota</taxon>
        <taxon>Fungi</taxon>
        <taxon>Dikarya</taxon>
        <taxon>Basidiomycota</taxon>
        <taxon>Agaricomycotina</taxon>
        <taxon>Agaricomycetes</taxon>
        <taxon>Phallomycetidae</taxon>
        <taxon>Geastrales</taxon>
        <taxon>Sphaerobolaceae</taxon>
        <taxon>Sphaerobolus</taxon>
    </lineage>
</organism>
<proteinExistence type="predicted"/>
<feature type="compositionally biased region" description="Polar residues" evidence="1">
    <location>
        <begin position="744"/>
        <end position="759"/>
    </location>
</feature>
<dbReference type="HOGENOM" id="CLU_002468_0_0_1"/>
<feature type="compositionally biased region" description="Polar residues" evidence="1">
    <location>
        <begin position="773"/>
        <end position="784"/>
    </location>
</feature>
<reference evidence="3 4" key="1">
    <citation type="submission" date="2014-06" db="EMBL/GenBank/DDBJ databases">
        <title>Evolutionary Origins and Diversification of the Mycorrhizal Mutualists.</title>
        <authorList>
            <consortium name="DOE Joint Genome Institute"/>
            <consortium name="Mycorrhizal Genomics Consortium"/>
            <person name="Kohler A."/>
            <person name="Kuo A."/>
            <person name="Nagy L.G."/>
            <person name="Floudas D."/>
            <person name="Copeland A."/>
            <person name="Barry K.W."/>
            <person name="Cichocki N."/>
            <person name="Veneault-Fourrey C."/>
            <person name="LaButti K."/>
            <person name="Lindquist E.A."/>
            <person name="Lipzen A."/>
            <person name="Lundell T."/>
            <person name="Morin E."/>
            <person name="Murat C."/>
            <person name="Riley R."/>
            <person name="Ohm R."/>
            <person name="Sun H."/>
            <person name="Tunlid A."/>
            <person name="Henrissat B."/>
            <person name="Grigoriev I.V."/>
            <person name="Hibbett D.S."/>
            <person name="Martin F."/>
        </authorList>
    </citation>
    <scope>NUCLEOTIDE SEQUENCE [LARGE SCALE GENOMIC DNA]</scope>
    <source>
        <strain evidence="3 4">SS14</strain>
    </source>
</reference>
<feature type="compositionally biased region" description="Low complexity" evidence="1">
    <location>
        <begin position="785"/>
        <end position="801"/>
    </location>
</feature>
<feature type="compositionally biased region" description="Acidic residues" evidence="1">
    <location>
        <begin position="985"/>
        <end position="997"/>
    </location>
</feature>
<keyword evidence="4" id="KW-1185">Reference proteome</keyword>
<dbReference type="PANTHER" id="PTHR28093:SF1">
    <property type="entry name" value="MORPHOGENESIS-RELATED PROTEIN MSB1"/>
    <property type="match status" value="1"/>
</dbReference>
<feature type="region of interest" description="Disordered" evidence="1">
    <location>
        <begin position="985"/>
        <end position="1234"/>
    </location>
</feature>
<gene>
    <name evidence="3" type="ORF">M422DRAFT_252076</name>
</gene>
<feature type="region of interest" description="Disordered" evidence="1">
    <location>
        <begin position="411"/>
        <end position="444"/>
    </location>
</feature>
<feature type="compositionally biased region" description="Polar residues" evidence="1">
    <location>
        <begin position="1108"/>
        <end position="1117"/>
    </location>
</feature>
<dbReference type="InterPro" id="IPR037508">
    <property type="entry name" value="Msb1/Mug8"/>
</dbReference>
<feature type="compositionally biased region" description="Pro residues" evidence="1">
    <location>
        <begin position="1192"/>
        <end position="1206"/>
    </location>
</feature>
<dbReference type="InterPro" id="IPR008936">
    <property type="entry name" value="Rho_GTPase_activation_prot"/>
</dbReference>
<evidence type="ECO:0000313" key="3">
    <source>
        <dbReference type="EMBL" id="KIJ44471.1"/>
    </source>
</evidence>
<evidence type="ECO:0000256" key="1">
    <source>
        <dbReference type="SAM" id="MobiDB-lite"/>
    </source>
</evidence>
<feature type="region of interest" description="Disordered" evidence="1">
    <location>
        <begin position="744"/>
        <end position="946"/>
    </location>
</feature>
<feature type="compositionally biased region" description="Gly residues" evidence="1">
    <location>
        <begin position="914"/>
        <end position="929"/>
    </location>
</feature>
<feature type="compositionally biased region" description="Acidic residues" evidence="1">
    <location>
        <begin position="1212"/>
        <end position="1226"/>
    </location>
</feature>
<dbReference type="EMBL" id="KN837117">
    <property type="protein sequence ID" value="KIJ44471.1"/>
    <property type="molecule type" value="Genomic_DNA"/>
</dbReference>
<name>A0A0C9W0Q4_SPHS4</name>
<dbReference type="OrthoDB" id="3362494at2759"/>
<feature type="compositionally biased region" description="Low complexity" evidence="1">
    <location>
        <begin position="1153"/>
        <end position="1191"/>
    </location>
</feature>